<gene>
    <name evidence="2" type="ORF">QE152_g8922</name>
</gene>
<name>A0AAW1M195_POPJA</name>
<protein>
    <submittedName>
        <fullName evidence="2">Uncharacterized protein</fullName>
    </submittedName>
</protein>
<comment type="caution">
    <text evidence="2">The sequence shown here is derived from an EMBL/GenBank/DDBJ whole genome shotgun (WGS) entry which is preliminary data.</text>
</comment>
<feature type="compositionally biased region" description="Low complexity" evidence="1">
    <location>
        <begin position="136"/>
        <end position="145"/>
    </location>
</feature>
<dbReference type="Proteomes" id="UP001458880">
    <property type="component" value="Unassembled WGS sequence"/>
</dbReference>
<feature type="region of interest" description="Disordered" evidence="1">
    <location>
        <begin position="1"/>
        <end position="24"/>
    </location>
</feature>
<feature type="compositionally biased region" description="Basic residues" evidence="1">
    <location>
        <begin position="188"/>
        <end position="197"/>
    </location>
</feature>
<accession>A0AAW1M195</accession>
<feature type="region of interest" description="Disordered" evidence="1">
    <location>
        <begin position="179"/>
        <end position="209"/>
    </location>
</feature>
<keyword evidence="3" id="KW-1185">Reference proteome</keyword>
<reference evidence="2 3" key="1">
    <citation type="journal article" date="2024" name="BMC Genomics">
        <title>De novo assembly and annotation of Popillia japonica's genome with initial clues to its potential as an invasive pest.</title>
        <authorList>
            <person name="Cucini C."/>
            <person name="Boschi S."/>
            <person name="Funari R."/>
            <person name="Cardaioli E."/>
            <person name="Iannotti N."/>
            <person name="Marturano G."/>
            <person name="Paoli F."/>
            <person name="Bruttini M."/>
            <person name="Carapelli A."/>
            <person name="Frati F."/>
            <person name="Nardi F."/>
        </authorList>
    </citation>
    <scope>NUCLEOTIDE SEQUENCE [LARGE SCALE GENOMIC DNA]</scope>
    <source>
        <strain evidence="2">DMR45628</strain>
    </source>
</reference>
<dbReference type="EMBL" id="JASPKY010000074">
    <property type="protein sequence ID" value="KAK9739505.1"/>
    <property type="molecule type" value="Genomic_DNA"/>
</dbReference>
<feature type="compositionally biased region" description="Basic and acidic residues" evidence="1">
    <location>
        <begin position="12"/>
        <end position="24"/>
    </location>
</feature>
<evidence type="ECO:0000313" key="2">
    <source>
        <dbReference type="EMBL" id="KAK9739505.1"/>
    </source>
</evidence>
<sequence>MAASATHLINESQKEQELQRRHQQEQILQQQQKLQELQGQINAQYSSVVNTPQSLMFFPLLEHLRGLQQPATLPPGVPKSPIPNHLLPPHQVTNWLATAHLAQIVEKHSPPRERSQSPPPHPTDPDAPLNLTKPKSSSSGSAGSSPHTIPMSLQNPAEQPVAATVPKIFQFGIGGFKSTHYTHEPAKSRRTTGSRHRSQTDAADDDAEGLPSLCWRCAATV</sequence>
<evidence type="ECO:0000256" key="1">
    <source>
        <dbReference type="SAM" id="MobiDB-lite"/>
    </source>
</evidence>
<dbReference type="AlphaFoldDB" id="A0AAW1M195"/>
<organism evidence="2 3">
    <name type="scientific">Popillia japonica</name>
    <name type="common">Japanese beetle</name>
    <dbReference type="NCBI Taxonomy" id="7064"/>
    <lineage>
        <taxon>Eukaryota</taxon>
        <taxon>Metazoa</taxon>
        <taxon>Ecdysozoa</taxon>
        <taxon>Arthropoda</taxon>
        <taxon>Hexapoda</taxon>
        <taxon>Insecta</taxon>
        <taxon>Pterygota</taxon>
        <taxon>Neoptera</taxon>
        <taxon>Endopterygota</taxon>
        <taxon>Coleoptera</taxon>
        <taxon>Polyphaga</taxon>
        <taxon>Scarabaeiformia</taxon>
        <taxon>Scarabaeidae</taxon>
        <taxon>Rutelinae</taxon>
        <taxon>Popillia</taxon>
    </lineage>
</organism>
<evidence type="ECO:0000313" key="3">
    <source>
        <dbReference type="Proteomes" id="UP001458880"/>
    </source>
</evidence>
<proteinExistence type="predicted"/>
<feature type="region of interest" description="Disordered" evidence="1">
    <location>
        <begin position="108"/>
        <end position="153"/>
    </location>
</feature>